<comment type="caution">
    <text evidence="2">The sequence shown here is derived from an EMBL/GenBank/DDBJ whole genome shotgun (WGS) entry which is preliminary data.</text>
</comment>
<reference evidence="2" key="1">
    <citation type="journal article" date="2012" name="Science">
        <title>Fermentation, hydrogen, and sulfur metabolism in multiple uncultivated bacterial phyla.</title>
        <authorList>
            <person name="Wrighton K.C."/>
            <person name="Thomas B.C."/>
            <person name="Sharon I."/>
            <person name="Miller C.S."/>
            <person name="Castelle C.J."/>
            <person name="VerBerkmoes N.C."/>
            <person name="Wilkins M.J."/>
            <person name="Hettich R.L."/>
            <person name="Lipton M.S."/>
            <person name="Williams K.H."/>
            <person name="Long P.E."/>
            <person name="Banfield J.F."/>
        </authorList>
    </citation>
    <scope>NUCLEOTIDE SEQUENCE [LARGE SCALE GENOMIC DNA]</scope>
</reference>
<dbReference type="EMBL" id="AMFJ01000870">
    <property type="protein sequence ID" value="EKE26257.1"/>
    <property type="molecule type" value="Genomic_DNA"/>
</dbReference>
<evidence type="ECO:0000259" key="1">
    <source>
        <dbReference type="Pfam" id="PF03819"/>
    </source>
</evidence>
<gene>
    <name evidence="2" type="ORF">ACD_4C00354G0003</name>
</gene>
<feature type="domain" description="NTP pyrophosphohydrolase MazG-like" evidence="1">
    <location>
        <begin position="29"/>
        <end position="93"/>
    </location>
</feature>
<evidence type="ECO:0000313" key="2">
    <source>
        <dbReference type="EMBL" id="EKE26257.1"/>
    </source>
</evidence>
<dbReference type="InterPro" id="IPR004518">
    <property type="entry name" value="MazG-like_dom"/>
</dbReference>
<dbReference type="AlphaFoldDB" id="K2FWJ5"/>
<protein>
    <recommendedName>
        <fullName evidence="1">NTP pyrophosphohydrolase MazG-like domain-containing protein</fullName>
    </recommendedName>
</protein>
<name>K2FWJ5_9BACT</name>
<sequence length="128" mass="15967">MSALNKLLEILELNRKLDPFYEETESKKVFDLLLGEIEEWRQEYEKWDNVELEKEMWDVFWNLFLLMNKLEDEGKITKENVYEKIHNKMLARKSFLLEWRKVDKEEAMKIWNDAKRSEWYEESRLWKN</sequence>
<dbReference type="SUPFAM" id="SSF101386">
    <property type="entry name" value="all-alpha NTP pyrophosphatases"/>
    <property type="match status" value="1"/>
</dbReference>
<accession>K2FWJ5</accession>
<proteinExistence type="predicted"/>
<dbReference type="Pfam" id="PF03819">
    <property type="entry name" value="MazG"/>
    <property type="match status" value="1"/>
</dbReference>
<dbReference type="Gene3D" id="1.10.287.1080">
    <property type="entry name" value="MazG-like"/>
    <property type="match status" value="1"/>
</dbReference>
<organism evidence="2">
    <name type="scientific">uncultured bacterium</name>
    <name type="common">gcode 4</name>
    <dbReference type="NCBI Taxonomy" id="1234023"/>
    <lineage>
        <taxon>Bacteria</taxon>
        <taxon>environmental samples</taxon>
    </lineage>
</organism>